<gene>
    <name evidence="1" type="ORF">MNODULE_22965</name>
</gene>
<evidence type="ECO:0000313" key="2">
    <source>
        <dbReference type="Proteomes" id="UP000534783"/>
    </source>
</evidence>
<protein>
    <submittedName>
        <fullName evidence="1">Uncharacterized protein</fullName>
    </submittedName>
</protein>
<name>A0A7X6DVQ9_9BACT</name>
<comment type="caution">
    <text evidence="1">The sequence shown here is derived from an EMBL/GenBank/DDBJ whole genome shotgun (WGS) entry which is preliminary data.</text>
</comment>
<proteinExistence type="predicted"/>
<evidence type="ECO:0000313" key="1">
    <source>
        <dbReference type="EMBL" id="NKE73623.1"/>
    </source>
</evidence>
<organism evidence="1 2">
    <name type="scientific">Candidatus Manganitrophus noduliformans</name>
    <dbReference type="NCBI Taxonomy" id="2606439"/>
    <lineage>
        <taxon>Bacteria</taxon>
        <taxon>Pseudomonadati</taxon>
        <taxon>Nitrospirota</taxon>
        <taxon>Nitrospiria</taxon>
        <taxon>Candidatus Troglogloeales</taxon>
        <taxon>Candidatus Manganitrophaceae</taxon>
        <taxon>Candidatus Manganitrophus</taxon>
    </lineage>
</organism>
<keyword evidence="2" id="KW-1185">Reference proteome</keyword>
<sequence>MAKSSAQKKGGKFIATWNGGPRYSSHYSSPLRHQKGQIEQDRFLTSFVDPKDGARTWSF</sequence>
<dbReference type="EMBL" id="VTOW01000009">
    <property type="protein sequence ID" value="NKE73623.1"/>
    <property type="molecule type" value="Genomic_DNA"/>
</dbReference>
<accession>A0A7X6DVQ9</accession>
<dbReference type="RefSeq" id="WP_168063586.1">
    <property type="nucleotide sequence ID" value="NZ_VTOW01000009.1"/>
</dbReference>
<dbReference type="AlphaFoldDB" id="A0A7X6DVQ9"/>
<reference evidence="1 2" key="1">
    <citation type="journal article" date="2020" name="Nature">
        <title>Bacterial chemolithoautotrophy via manganese oxidation.</title>
        <authorList>
            <person name="Yu H."/>
            <person name="Leadbetter J.R."/>
        </authorList>
    </citation>
    <scope>NUCLEOTIDE SEQUENCE [LARGE SCALE GENOMIC DNA]</scope>
    <source>
        <strain evidence="1 2">Mn-1</strain>
    </source>
</reference>
<dbReference type="Proteomes" id="UP000534783">
    <property type="component" value="Unassembled WGS sequence"/>
</dbReference>